<dbReference type="AlphaFoldDB" id="A0A6M8BK59"/>
<protein>
    <submittedName>
        <fullName evidence="2">NAD(P)-dependent oxidoreductase</fullName>
    </submittedName>
</protein>
<reference evidence="2 3" key="1">
    <citation type="submission" date="2020-05" db="EMBL/GenBank/DDBJ databases">
        <title>Complete genome sequence of of a novel Thermoleptolyngbya strain isolated from hot springs of Ganzi, Sichuan China.</title>
        <authorList>
            <person name="Tang J."/>
            <person name="Daroch M."/>
            <person name="Li L."/>
            <person name="Waleron K."/>
            <person name="Waleron M."/>
            <person name="Waleron M."/>
        </authorList>
    </citation>
    <scope>NUCLEOTIDE SEQUENCE [LARGE SCALE GENOMIC DNA]</scope>
    <source>
        <strain evidence="2 3">PKUAC-SCTA183</strain>
    </source>
</reference>
<dbReference type="KEGG" id="theu:HPC62_18935"/>
<evidence type="ECO:0000313" key="2">
    <source>
        <dbReference type="EMBL" id="QKD83991.1"/>
    </source>
</evidence>
<sequence length="347" mass="38450">MTPKRILLTGASGCVGHYIADALIHQTQHELFLLVRNPQKFRLSVDTRPGIHLIVGDMRQIEQQNKLLKTINVAILTAAVWGGAQDVFDVNVIKTVRLMNLLDPDVCEQVIYFSTASILDREGKPLKQAGEIGTDYIRAKYACHQRLSKLAIAPQITTVFPTLVFGGDDTKPYSHLSGGITEVTKWIGLLRFLKLDGSFHFIHAQDIAQVVAHLVEHPPELGDSGTDCFANWRELVLGSEPITVNRAIADMSAYLGKRIYFRIPLTRRLIDLLIVLFRIQMAAWDRFCLGYRHFTYQHFVNPSTYGLPMRCATVAELLAASGVPGSRVPPVAIAPAPLVKAESGSAE</sequence>
<dbReference type="EMBL" id="CP053661">
    <property type="protein sequence ID" value="QKD83991.1"/>
    <property type="molecule type" value="Genomic_DNA"/>
</dbReference>
<dbReference type="RefSeq" id="WP_172358064.1">
    <property type="nucleotide sequence ID" value="NZ_CP053661.1"/>
</dbReference>
<proteinExistence type="predicted"/>
<dbReference type="PANTHER" id="PTHR43245">
    <property type="entry name" value="BIFUNCTIONAL POLYMYXIN RESISTANCE PROTEIN ARNA"/>
    <property type="match status" value="1"/>
</dbReference>
<accession>A0A6M8BK59</accession>
<dbReference type="Pfam" id="PF01370">
    <property type="entry name" value="Epimerase"/>
    <property type="match status" value="1"/>
</dbReference>
<dbReference type="InterPro" id="IPR036291">
    <property type="entry name" value="NAD(P)-bd_dom_sf"/>
</dbReference>
<keyword evidence="3" id="KW-1185">Reference proteome</keyword>
<dbReference type="Proteomes" id="UP000505210">
    <property type="component" value="Chromosome"/>
</dbReference>
<dbReference type="InterPro" id="IPR001509">
    <property type="entry name" value="Epimerase_deHydtase"/>
</dbReference>
<dbReference type="SUPFAM" id="SSF51735">
    <property type="entry name" value="NAD(P)-binding Rossmann-fold domains"/>
    <property type="match status" value="1"/>
</dbReference>
<dbReference type="PANTHER" id="PTHR43245:SF13">
    <property type="entry name" value="UDP-D-APIOSE_UDP-D-XYLOSE SYNTHASE 2"/>
    <property type="match status" value="1"/>
</dbReference>
<dbReference type="InterPro" id="IPR050177">
    <property type="entry name" value="Lipid_A_modif_metabolic_enz"/>
</dbReference>
<evidence type="ECO:0000313" key="3">
    <source>
        <dbReference type="Proteomes" id="UP000505210"/>
    </source>
</evidence>
<evidence type="ECO:0000259" key="1">
    <source>
        <dbReference type="Pfam" id="PF01370"/>
    </source>
</evidence>
<organism evidence="2 3">
    <name type="scientific">Thermoleptolyngbya sichuanensis A183</name>
    <dbReference type="NCBI Taxonomy" id="2737172"/>
    <lineage>
        <taxon>Bacteria</taxon>
        <taxon>Bacillati</taxon>
        <taxon>Cyanobacteriota</taxon>
        <taxon>Cyanophyceae</taxon>
        <taxon>Oculatellales</taxon>
        <taxon>Oculatellaceae</taxon>
        <taxon>Thermoleptolyngbya</taxon>
        <taxon>Thermoleptolyngbya sichuanensis</taxon>
    </lineage>
</organism>
<gene>
    <name evidence="2" type="ORF">HPC62_18935</name>
</gene>
<dbReference type="Gene3D" id="3.40.50.720">
    <property type="entry name" value="NAD(P)-binding Rossmann-like Domain"/>
    <property type="match status" value="1"/>
</dbReference>
<name>A0A6M8BK59_9CYAN</name>
<feature type="domain" description="NAD-dependent epimerase/dehydratase" evidence="1">
    <location>
        <begin position="6"/>
        <end position="220"/>
    </location>
</feature>